<dbReference type="AlphaFoldDB" id="A0A292Q1K1"/>
<feature type="non-terminal residue" evidence="1">
    <location>
        <position position="219"/>
    </location>
</feature>
<evidence type="ECO:0000313" key="1">
    <source>
        <dbReference type="EMBL" id="CUS12748.1"/>
    </source>
</evidence>
<accession>A0A292Q1K1</accession>
<reference evidence="1" key="1">
    <citation type="submission" date="2015-10" db="EMBL/GenBank/DDBJ databases">
        <authorList>
            <person name="Regsiter A."/>
            <person name="william w."/>
        </authorList>
    </citation>
    <scope>NUCLEOTIDE SEQUENCE</scope>
    <source>
        <strain evidence="1">Montdore</strain>
    </source>
</reference>
<keyword evidence="2" id="KW-1185">Reference proteome</keyword>
<evidence type="ECO:0000313" key="2">
    <source>
        <dbReference type="Proteomes" id="UP001412239"/>
    </source>
</evidence>
<dbReference type="Proteomes" id="UP001412239">
    <property type="component" value="Unassembled WGS sequence"/>
</dbReference>
<dbReference type="EMBL" id="LN890985">
    <property type="protein sequence ID" value="CUS12748.1"/>
    <property type="molecule type" value="Genomic_DNA"/>
</dbReference>
<gene>
    <name evidence="1" type="ORF">GSTUAT00003171001</name>
</gene>
<sequence length="219" mass="24706">SRWYIQRSFTYVMTRESGMEGFLKGFYNEGRPPVVDADLMFQDITFLLHPDSHKDIQRLDKATLRDLAATGFKLEEGADRAGFCIKYLEPGGIALGYYLDLGALNLVAAGKFKVKQGHEIQRILLNGIEFANGHVFEAGEIALMTGCQKMHSTSRKVLGGEIAQSLEPVWDFDQEGEVRGMWRRCSRDGSWFMGGDLSFTRYHSRLLALQIKALEEGLM</sequence>
<proteinExistence type="predicted"/>
<protein>
    <submittedName>
        <fullName evidence="1">Uncharacterized protein</fullName>
    </submittedName>
</protein>
<organism evidence="1 2">
    <name type="scientific">Tuber aestivum</name>
    <name type="common">summer truffle</name>
    <dbReference type="NCBI Taxonomy" id="59557"/>
    <lineage>
        <taxon>Eukaryota</taxon>
        <taxon>Fungi</taxon>
        <taxon>Dikarya</taxon>
        <taxon>Ascomycota</taxon>
        <taxon>Pezizomycotina</taxon>
        <taxon>Pezizomycetes</taxon>
        <taxon>Pezizales</taxon>
        <taxon>Tuberaceae</taxon>
        <taxon>Tuber</taxon>
    </lineage>
</organism>
<name>A0A292Q1K1_9PEZI</name>
<feature type="non-terminal residue" evidence="1">
    <location>
        <position position="1"/>
    </location>
</feature>